<evidence type="ECO:0000256" key="1">
    <source>
        <dbReference type="SAM" id="MobiDB-lite"/>
    </source>
</evidence>
<gene>
    <name evidence="2" type="ORF">mMyoMyo1_010097</name>
</gene>
<evidence type="ECO:0000313" key="3">
    <source>
        <dbReference type="Proteomes" id="UP000527355"/>
    </source>
</evidence>
<reference evidence="2 3" key="1">
    <citation type="journal article" date="2020" name="Nature">
        <title>Six reference-quality genomes reveal evolution of bat adaptations.</title>
        <authorList>
            <person name="Jebb D."/>
            <person name="Huang Z."/>
            <person name="Pippel M."/>
            <person name="Hughes G.M."/>
            <person name="Lavrichenko K."/>
            <person name="Devanna P."/>
            <person name="Winkler S."/>
            <person name="Jermiin L.S."/>
            <person name="Skirmuntt E.C."/>
            <person name="Katzourakis A."/>
            <person name="Burkitt-Gray L."/>
            <person name="Ray D.A."/>
            <person name="Sullivan K.A.M."/>
            <person name="Roscito J.G."/>
            <person name="Kirilenko B.M."/>
            <person name="Davalos L.M."/>
            <person name="Corthals A.P."/>
            <person name="Power M.L."/>
            <person name="Jones G."/>
            <person name="Ransome R.D."/>
            <person name="Dechmann D.K.N."/>
            <person name="Locatelli A.G."/>
            <person name="Puechmaille S.J."/>
            <person name="Fedrigo O."/>
            <person name="Jarvis E.D."/>
            <person name="Hiller M."/>
            <person name="Vernes S.C."/>
            <person name="Myers E.W."/>
            <person name="Teeling E.C."/>
        </authorList>
    </citation>
    <scope>NUCLEOTIDE SEQUENCE [LARGE SCALE GENOMIC DNA]</scope>
    <source>
        <strain evidence="2">MMyoMyo1</strain>
        <tissue evidence="2">Flight muscle</tissue>
    </source>
</reference>
<feature type="region of interest" description="Disordered" evidence="1">
    <location>
        <begin position="79"/>
        <end position="99"/>
    </location>
</feature>
<sequence length="147" mass="15611">MVLGTDARAQAGVLWPLLAGWGSGRAQHLVPSFRGSDVDLAPRGDVTAPGLTLTPICLRHTEADVLSGMKLNLKTRTEQQESAWRDGAGPRSPAVPEDAGLGPATTVSCADCGPHTPCCRWMVRLPPNLRVSDEDSLKSCPELCILD</sequence>
<keyword evidence="3" id="KW-1185">Reference proteome</keyword>
<proteinExistence type="predicted"/>
<protein>
    <submittedName>
        <fullName evidence="2">Uncharacterized protein</fullName>
    </submittedName>
</protein>
<name>A0A7J7S227_MYOMY</name>
<comment type="caution">
    <text evidence="2">The sequence shown here is derived from an EMBL/GenBank/DDBJ whole genome shotgun (WGS) entry which is preliminary data.</text>
</comment>
<organism evidence="2 3">
    <name type="scientific">Myotis myotis</name>
    <name type="common">Greater mouse-eared bat</name>
    <name type="synonym">Vespertilio myotis</name>
    <dbReference type="NCBI Taxonomy" id="51298"/>
    <lineage>
        <taxon>Eukaryota</taxon>
        <taxon>Metazoa</taxon>
        <taxon>Chordata</taxon>
        <taxon>Craniata</taxon>
        <taxon>Vertebrata</taxon>
        <taxon>Euteleostomi</taxon>
        <taxon>Mammalia</taxon>
        <taxon>Eutheria</taxon>
        <taxon>Laurasiatheria</taxon>
        <taxon>Chiroptera</taxon>
        <taxon>Yangochiroptera</taxon>
        <taxon>Vespertilionidae</taxon>
        <taxon>Myotis</taxon>
    </lineage>
</organism>
<dbReference type="EMBL" id="JABWUV010000020">
    <property type="protein sequence ID" value="KAF6282460.1"/>
    <property type="molecule type" value="Genomic_DNA"/>
</dbReference>
<dbReference type="Proteomes" id="UP000527355">
    <property type="component" value="Unassembled WGS sequence"/>
</dbReference>
<evidence type="ECO:0000313" key="2">
    <source>
        <dbReference type="EMBL" id="KAF6282460.1"/>
    </source>
</evidence>
<accession>A0A7J7S227</accession>
<dbReference type="AlphaFoldDB" id="A0A7J7S227"/>